<dbReference type="PANTHER" id="PTHR43283">
    <property type="entry name" value="BETA-LACTAMASE-RELATED"/>
    <property type="match status" value="1"/>
</dbReference>
<dbReference type="SUPFAM" id="SSF56601">
    <property type="entry name" value="beta-lactamase/transpeptidase-like"/>
    <property type="match status" value="1"/>
</dbReference>
<feature type="non-terminal residue" evidence="2">
    <location>
        <position position="298"/>
    </location>
</feature>
<name>A0A382LG31_9ZZZZ</name>
<evidence type="ECO:0000313" key="2">
    <source>
        <dbReference type="EMBL" id="SVC35639.1"/>
    </source>
</evidence>
<dbReference type="InterPro" id="IPR050789">
    <property type="entry name" value="Diverse_Enzym_Activities"/>
</dbReference>
<protein>
    <recommendedName>
        <fullName evidence="1">Beta-lactamase-related domain-containing protein</fullName>
    </recommendedName>
</protein>
<organism evidence="2">
    <name type="scientific">marine metagenome</name>
    <dbReference type="NCBI Taxonomy" id="408172"/>
    <lineage>
        <taxon>unclassified sequences</taxon>
        <taxon>metagenomes</taxon>
        <taxon>ecological metagenomes</taxon>
    </lineage>
</organism>
<accession>A0A382LG31</accession>
<dbReference type="Pfam" id="PF00144">
    <property type="entry name" value="Beta-lactamase"/>
    <property type="match status" value="1"/>
</dbReference>
<proteinExistence type="predicted"/>
<evidence type="ECO:0000259" key="1">
    <source>
        <dbReference type="Pfam" id="PF00144"/>
    </source>
</evidence>
<reference evidence="2" key="1">
    <citation type="submission" date="2018-05" db="EMBL/GenBank/DDBJ databases">
        <authorList>
            <person name="Lanie J.A."/>
            <person name="Ng W.-L."/>
            <person name="Kazmierczak K.M."/>
            <person name="Andrzejewski T.M."/>
            <person name="Davidsen T.M."/>
            <person name="Wayne K.J."/>
            <person name="Tettelin H."/>
            <person name="Glass J.I."/>
            <person name="Rusch D."/>
            <person name="Podicherti R."/>
            <person name="Tsui H.-C.T."/>
            <person name="Winkler M.E."/>
        </authorList>
    </citation>
    <scope>NUCLEOTIDE SEQUENCE</scope>
</reference>
<dbReference type="Gene3D" id="3.40.710.10">
    <property type="entry name" value="DD-peptidase/beta-lactamase superfamily"/>
    <property type="match status" value="1"/>
</dbReference>
<sequence>MKRMFLIIFLFYSCDISNKENELSTSIQTLFDNSPIPAVVVGKVDKTGAAIFHTKGPATWENEKNIDENSIFRIASMTKAFTSVSAMQLVEQGIISLDEPLDSLLPEMSKIPILDKDNNLIQPKASITLRQLLTHTAGFGYWFTSKRIRDWNSIKEKLNIKEWDYNDNPRLFESGSEFMYGTSIDWVGILVEKLSGLSLEEYFRKNISEPLGMNSTWFNVPEELHHLIVSSSTRDKSTNELIKNPHKIPKETKEFSGGGGLFSSPTDYGRFLICMLNKGTYKNISIIKSETFDLMNSP</sequence>
<feature type="domain" description="Beta-lactamase-related" evidence="1">
    <location>
        <begin position="36"/>
        <end position="278"/>
    </location>
</feature>
<dbReference type="InterPro" id="IPR001466">
    <property type="entry name" value="Beta-lactam-related"/>
</dbReference>
<dbReference type="AlphaFoldDB" id="A0A382LG31"/>
<dbReference type="InterPro" id="IPR012338">
    <property type="entry name" value="Beta-lactam/transpept-like"/>
</dbReference>
<gene>
    <name evidence="2" type="ORF">METZ01_LOCUS288493</name>
</gene>
<dbReference type="EMBL" id="UINC01086823">
    <property type="protein sequence ID" value="SVC35639.1"/>
    <property type="molecule type" value="Genomic_DNA"/>
</dbReference>
<dbReference type="PANTHER" id="PTHR43283:SF3">
    <property type="entry name" value="BETA-LACTAMASE FAMILY PROTEIN (AFU_ORTHOLOGUE AFUA_5G07500)"/>
    <property type="match status" value="1"/>
</dbReference>